<evidence type="ECO:0000256" key="1">
    <source>
        <dbReference type="ARBA" id="ARBA00022821"/>
    </source>
</evidence>
<reference evidence="4" key="1">
    <citation type="journal article" date="2019" name="Gigascience">
        <title>De novo genome assembly of the endangered Acer yangbiense, a plant species with extremely small populations endemic to Yunnan Province, China.</title>
        <authorList>
            <person name="Yang J."/>
            <person name="Wariss H.M."/>
            <person name="Tao L."/>
            <person name="Zhang R."/>
            <person name="Yun Q."/>
            <person name="Hollingsworth P."/>
            <person name="Dao Z."/>
            <person name="Luo G."/>
            <person name="Guo H."/>
            <person name="Ma Y."/>
            <person name="Sun W."/>
        </authorList>
    </citation>
    <scope>NUCLEOTIDE SEQUENCE [LARGE SCALE GENOMIC DNA]</scope>
    <source>
        <strain evidence="4">cv. Malutang</strain>
    </source>
</reference>
<keyword evidence="1" id="KW-0611">Plant defense</keyword>
<dbReference type="InterPro" id="IPR032675">
    <property type="entry name" value="LRR_dom_sf"/>
</dbReference>
<evidence type="ECO:0000259" key="2">
    <source>
        <dbReference type="Pfam" id="PF23247"/>
    </source>
</evidence>
<feature type="domain" description="Disease resistance protein At4g27190-like leucine-rich repeats" evidence="2">
    <location>
        <begin position="191"/>
        <end position="320"/>
    </location>
</feature>
<dbReference type="AlphaFoldDB" id="A0A5C7I1H6"/>
<feature type="domain" description="Disease resistance protein At4g27190-like leucine-rich repeats" evidence="2">
    <location>
        <begin position="76"/>
        <end position="163"/>
    </location>
</feature>
<proteinExistence type="predicted"/>
<evidence type="ECO:0000313" key="3">
    <source>
        <dbReference type="EMBL" id="TXG62272.1"/>
    </source>
</evidence>
<comment type="caution">
    <text evidence="3">The sequence shown here is derived from an EMBL/GenBank/DDBJ whole genome shotgun (WGS) entry which is preliminary data.</text>
</comment>
<keyword evidence="4" id="KW-1185">Reference proteome</keyword>
<dbReference type="Proteomes" id="UP000323000">
    <property type="component" value="Chromosome 5"/>
</dbReference>
<evidence type="ECO:0000313" key="4">
    <source>
        <dbReference type="Proteomes" id="UP000323000"/>
    </source>
</evidence>
<gene>
    <name evidence="3" type="ORF">EZV62_013635</name>
</gene>
<name>A0A5C7I1H6_9ROSI</name>
<dbReference type="PANTHER" id="PTHR33463">
    <property type="entry name" value="NB-ARC DOMAIN-CONTAINING PROTEIN-RELATED"/>
    <property type="match status" value="1"/>
</dbReference>
<dbReference type="InterPro" id="IPR057135">
    <property type="entry name" value="At4g27190-like_LRR"/>
</dbReference>
<dbReference type="InterPro" id="IPR050905">
    <property type="entry name" value="Plant_NBS-LRR"/>
</dbReference>
<dbReference type="PANTHER" id="PTHR33463:SF198">
    <property type="entry name" value="RPP4C3"/>
    <property type="match status" value="1"/>
</dbReference>
<dbReference type="OrthoDB" id="1436238at2759"/>
<organism evidence="3 4">
    <name type="scientific">Acer yangbiense</name>
    <dbReference type="NCBI Taxonomy" id="1000413"/>
    <lineage>
        <taxon>Eukaryota</taxon>
        <taxon>Viridiplantae</taxon>
        <taxon>Streptophyta</taxon>
        <taxon>Embryophyta</taxon>
        <taxon>Tracheophyta</taxon>
        <taxon>Spermatophyta</taxon>
        <taxon>Magnoliopsida</taxon>
        <taxon>eudicotyledons</taxon>
        <taxon>Gunneridae</taxon>
        <taxon>Pentapetalae</taxon>
        <taxon>rosids</taxon>
        <taxon>malvids</taxon>
        <taxon>Sapindales</taxon>
        <taxon>Sapindaceae</taxon>
        <taxon>Hippocastanoideae</taxon>
        <taxon>Acereae</taxon>
        <taxon>Acer</taxon>
    </lineage>
</organism>
<accession>A0A5C7I1H6</accession>
<dbReference type="Gene3D" id="3.80.10.10">
    <property type="entry name" value="Ribonuclease Inhibitor"/>
    <property type="match status" value="2"/>
</dbReference>
<dbReference type="SUPFAM" id="SSF52047">
    <property type="entry name" value="RNI-like"/>
    <property type="match status" value="1"/>
</dbReference>
<sequence>MMKSQRIWFDDASDLSRMKKTRFDQRSSAAPSCWRDEENCSAKFGLDGIISQLEGIEELELGEVIELLNLWYLKDLEKICNSPVGANTFLRLRTIQVSDCHKLKNIFSSSTVIVLLQLEEIMVSDCENMEEIFAIGGQGTEVINFSKLHIVGLHNLPRLKSFCCKVKTPNSEDEIDIPTSLFNEKVVFPNLQTLNISGIHVEKIWHNLAPTLSSCVQNLTKLSVSNCGNIKELFSSSTHIFPNLETLSLSGGSYEEIFSYGEDQSQAATPAKMKILTLHNLGDLNKYMWKQDSKLESILYLEDLEVSWCHSLINLMPSSASFQNLTCLQVFHCNSLKIIITSSMARSLVKLIRLGIGHCKNITEVVANQGDVTEDKIIFSNLKILILSDLPSLTSFCSRNLITLELPSLEEVSVAFCRNMEIFSRGDLTTQKLRKVLIDRSFYDENPDFNLNTSIEKMNAMLNSTKDSGCASCSHHPE</sequence>
<dbReference type="Pfam" id="PF23247">
    <property type="entry name" value="LRR_RPS2"/>
    <property type="match status" value="2"/>
</dbReference>
<dbReference type="EMBL" id="VAHF01000005">
    <property type="protein sequence ID" value="TXG62272.1"/>
    <property type="molecule type" value="Genomic_DNA"/>
</dbReference>
<protein>
    <recommendedName>
        <fullName evidence="2">Disease resistance protein At4g27190-like leucine-rich repeats domain-containing protein</fullName>
    </recommendedName>
</protein>